<reference evidence="1" key="1">
    <citation type="submission" date="2013-11" db="EMBL/GenBank/DDBJ databases">
        <title>The Genome Sequence of Phytophthora parasitica IAC_01/95.</title>
        <authorList>
            <consortium name="The Broad Institute Genomics Platform"/>
            <person name="Russ C."/>
            <person name="Tyler B."/>
            <person name="Panabieres F."/>
            <person name="Shan W."/>
            <person name="Tripathy S."/>
            <person name="Grunwald N."/>
            <person name="Machado M."/>
            <person name="Johnson C.S."/>
            <person name="Arredondo F."/>
            <person name="Hong C."/>
            <person name="Coffey M."/>
            <person name="Young S.K."/>
            <person name="Zeng Q."/>
            <person name="Gargeya S."/>
            <person name="Fitzgerald M."/>
            <person name="Abouelleil A."/>
            <person name="Alvarado L."/>
            <person name="Chapman S.B."/>
            <person name="Gainer-Dewar J."/>
            <person name="Goldberg J."/>
            <person name="Griggs A."/>
            <person name="Gujja S."/>
            <person name="Hansen M."/>
            <person name="Howarth C."/>
            <person name="Imamovic A."/>
            <person name="Ireland A."/>
            <person name="Larimer J."/>
            <person name="McCowan C."/>
            <person name="Murphy C."/>
            <person name="Pearson M."/>
            <person name="Poon T.W."/>
            <person name="Priest M."/>
            <person name="Roberts A."/>
            <person name="Saif S."/>
            <person name="Shea T."/>
            <person name="Sykes S."/>
            <person name="Wortman J."/>
            <person name="Nusbaum C."/>
            <person name="Birren B."/>
        </authorList>
    </citation>
    <scope>NUCLEOTIDE SEQUENCE [LARGE SCALE GENOMIC DNA]</scope>
    <source>
        <strain evidence="1">IAC_01/95</strain>
    </source>
</reference>
<protein>
    <submittedName>
        <fullName evidence="1">Uncharacterized protein</fullName>
    </submittedName>
</protein>
<name>W2MBI9_PHYNI</name>
<evidence type="ECO:0000313" key="1">
    <source>
        <dbReference type="EMBL" id="ETM33665.1"/>
    </source>
</evidence>
<organism evidence="1">
    <name type="scientific">Phytophthora nicotianae</name>
    <name type="common">Potato buckeye rot agent</name>
    <name type="synonym">Phytophthora parasitica</name>
    <dbReference type="NCBI Taxonomy" id="4792"/>
    <lineage>
        <taxon>Eukaryota</taxon>
        <taxon>Sar</taxon>
        <taxon>Stramenopiles</taxon>
        <taxon>Oomycota</taxon>
        <taxon>Peronosporomycetes</taxon>
        <taxon>Peronosporales</taxon>
        <taxon>Peronosporaceae</taxon>
        <taxon>Phytophthora</taxon>
    </lineage>
</organism>
<sequence length="104" mass="11885">MPPLLLRRVPLHRLTATGLEHGVCRKIQLAIERLTSWTFVLVTTTEMSSRIRVGLNAPWTTLWSAAWSVFDKMTTVELKWPAKSPRSPLPSLEVLHLVCLVLWK</sequence>
<proteinExistence type="predicted"/>
<dbReference type="Proteomes" id="UP000054532">
    <property type="component" value="Unassembled WGS sequence"/>
</dbReference>
<accession>W2MBI9</accession>
<gene>
    <name evidence="1" type="ORF">L914_19123</name>
</gene>
<dbReference type="EMBL" id="KI695968">
    <property type="protein sequence ID" value="ETM33665.1"/>
    <property type="molecule type" value="Genomic_DNA"/>
</dbReference>
<dbReference type="AlphaFoldDB" id="W2MBI9"/>